<evidence type="ECO:0000313" key="3">
    <source>
        <dbReference type="Proteomes" id="UP000054270"/>
    </source>
</evidence>
<sequence>MSDEIAQDEEDAEDYDLEAMQNRSQMRDEEDDDDAATLVGGRHGNPSGLQEEVVFEIGDEDDDEDDNNKKRKPERLSGENHRGHEERQGLMAD</sequence>
<dbReference type="AlphaFoldDB" id="A0A0D2MPE0"/>
<dbReference type="OMA" id="NHRGHEE"/>
<accession>A0A0D2MPE0</accession>
<dbReference type="Proteomes" id="UP000054270">
    <property type="component" value="Unassembled WGS sequence"/>
</dbReference>
<dbReference type="STRING" id="945553.A0A0D2MPE0"/>
<evidence type="ECO:0000256" key="1">
    <source>
        <dbReference type="SAM" id="MobiDB-lite"/>
    </source>
</evidence>
<keyword evidence="3" id="KW-1185">Reference proteome</keyword>
<feature type="compositionally biased region" description="Acidic residues" evidence="1">
    <location>
        <begin position="53"/>
        <end position="66"/>
    </location>
</feature>
<feature type="compositionally biased region" description="Basic and acidic residues" evidence="1">
    <location>
        <begin position="74"/>
        <end position="93"/>
    </location>
</feature>
<dbReference type="EMBL" id="KN817530">
    <property type="protein sequence ID" value="KJA25788.1"/>
    <property type="molecule type" value="Genomic_DNA"/>
</dbReference>
<organism evidence="2 3">
    <name type="scientific">Hypholoma sublateritium (strain FD-334 SS-4)</name>
    <dbReference type="NCBI Taxonomy" id="945553"/>
    <lineage>
        <taxon>Eukaryota</taxon>
        <taxon>Fungi</taxon>
        <taxon>Dikarya</taxon>
        <taxon>Basidiomycota</taxon>
        <taxon>Agaricomycotina</taxon>
        <taxon>Agaricomycetes</taxon>
        <taxon>Agaricomycetidae</taxon>
        <taxon>Agaricales</taxon>
        <taxon>Agaricineae</taxon>
        <taxon>Strophariaceae</taxon>
        <taxon>Hypholoma</taxon>
    </lineage>
</organism>
<gene>
    <name evidence="2" type="ORF">HYPSUDRAFT_182095</name>
</gene>
<reference evidence="3" key="1">
    <citation type="submission" date="2014-04" db="EMBL/GenBank/DDBJ databases">
        <title>Evolutionary Origins and Diversification of the Mycorrhizal Mutualists.</title>
        <authorList>
            <consortium name="DOE Joint Genome Institute"/>
            <consortium name="Mycorrhizal Genomics Consortium"/>
            <person name="Kohler A."/>
            <person name="Kuo A."/>
            <person name="Nagy L.G."/>
            <person name="Floudas D."/>
            <person name="Copeland A."/>
            <person name="Barry K.W."/>
            <person name="Cichocki N."/>
            <person name="Veneault-Fourrey C."/>
            <person name="LaButti K."/>
            <person name="Lindquist E.A."/>
            <person name="Lipzen A."/>
            <person name="Lundell T."/>
            <person name="Morin E."/>
            <person name="Murat C."/>
            <person name="Riley R."/>
            <person name="Ohm R."/>
            <person name="Sun H."/>
            <person name="Tunlid A."/>
            <person name="Henrissat B."/>
            <person name="Grigoriev I.V."/>
            <person name="Hibbett D.S."/>
            <person name="Martin F."/>
        </authorList>
    </citation>
    <scope>NUCLEOTIDE SEQUENCE [LARGE SCALE GENOMIC DNA]</scope>
    <source>
        <strain evidence="3">FD-334 SS-4</strain>
    </source>
</reference>
<proteinExistence type="predicted"/>
<evidence type="ECO:0000313" key="2">
    <source>
        <dbReference type="EMBL" id="KJA25788.1"/>
    </source>
</evidence>
<name>A0A0D2MPE0_HYPSF</name>
<feature type="region of interest" description="Disordered" evidence="1">
    <location>
        <begin position="1"/>
        <end position="93"/>
    </location>
</feature>
<protein>
    <submittedName>
        <fullName evidence="2">Uncharacterized protein</fullName>
    </submittedName>
</protein>
<feature type="compositionally biased region" description="Acidic residues" evidence="1">
    <location>
        <begin position="1"/>
        <end position="17"/>
    </location>
</feature>